<feature type="binding site" evidence="9">
    <location>
        <position position="130"/>
    </location>
    <ligand>
        <name>Zn(2+)</name>
        <dbReference type="ChEBI" id="CHEBI:29105"/>
        <note>catalytic</note>
    </ligand>
</feature>
<dbReference type="PANTHER" id="PTHR46986:SF1">
    <property type="entry name" value="ENDORIBONUCLEASE YBEY, CHLOROPLASTIC"/>
    <property type="match status" value="1"/>
</dbReference>
<comment type="subcellular location">
    <subcellularLocation>
        <location evidence="9">Cytoplasm</location>
    </subcellularLocation>
</comment>
<feature type="binding site" evidence="9">
    <location>
        <position position="126"/>
    </location>
    <ligand>
        <name>Zn(2+)</name>
        <dbReference type="ChEBI" id="CHEBI:29105"/>
        <note>catalytic</note>
    </ligand>
</feature>
<dbReference type="InterPro" id="IPR020549">
    <property type="entry name" value="YbeY_CS"/>
</dbReference>
<dbReference type="GO" id="GO:0006364">
    <property type="term" value="P:rRNA processing"/>
    <property type="evidence" value="ECO:0007669"/>
    <property type="project" value="UniProtKB-UniRule"/>
</dbReference>
<keyword evidence="7 9" id="KW-0378">Hydrolase</keyword>
<proteinExistence type="inferred from homology"/>
<dbReference type="GO" id="GO:0004222">
    <property type="term" value="F:metalloendopeptidase activity"/>
    <property type="evidence" value="ECO:0007669"/>
    <property type="project" value="InterPro"/>
</dbReference>
<comment type="similarity">
    <text evidence="1 9">Belongs to the endoribonuclease YbeY family.</text>
</comment>
<evidence type="ECO:0000256" key="6">
    <source>
        <dbReference type="ARBA" id="ARBA00022759"/>
    </source>
</evidence>
<organism evidence="10 11">
    <name type="scientific">Ruminococcus bromii</name>
    <dbReference type="NCBI Taxonomy" id="40518"/>
    <lineage>
        <taxon>Bacteria</taxon>
        <taxon>Bacillati</taxon>
        <taxon>Bacillota</taxon>
        <taxon>Clostridia</taxon>
        <taxon>Eubacteriales</taxon>
        <taxon>Oscillospiraceae</taxon>
        <taxon>Ruminococcus</taxon>
    </lineage>
</organism>
<evidence type="ECO:0000256" key="8">
    <source>
        <dbReference type="ARBA" id="ARBA00022833"/>
    </source>
</evidence>
<keyword evidence="11" id="KW-1185">Reference proteome</keyword>
<dbReference type="NCBIfam" id="TIGR00043">
    <property type="entry name" value="rRNA maturation RNase YbeY"/>
    <property type="match status" value="1"/>
</dbReference>
<evidence type="ECO:0000313" key="10">
    <source>
        <dbReference type="EMBL" id="PKD31218.1"/>
    </source>
</evidence>
<keyword evidence="9" id="KW-0963">Cytoplasm</keyword>
<comment type="cofactor">
    <cofactor evidence="9">
        <name>Zn(2+)</name>
        <dbReference type="ChEBI" id="CHEBI:29105"/>
    </cofactor>
    <text evidence="9">Binds 1 zinc ion.</text>
</comment>
<dbReference type="RefSeq" id="WP_101028915.1">
    <property type="nucleotide sequence ID" value="NZ_CABMMZ010000041.1"/>
</dbReference>
<dbReference type="HAMAP" id="MF_00009">
    <property type="entry name" value="Endoribonucl_YbeY"/>
    <property type="match status" value="1"/>
</dbReference>
<evidence type="ECO:0000256" key="9">
    <source>
        <dbReference type="HAMAP-Rule" id="MF_00009"/>
    </source>
</evidence>
<evidence type="ECO:0000256" key="5">
    <source>
        <dbReference type="ARBA" id="ARBA00022723"/>
    </source>
</evidence>
<dbReference type="PROSITE" id="PS01306">
    <property type="entry name" value="UPF0054"/>
    <property type="match status" value="1"/>
</dbReference>
<evidence type="ECO:0000256" key="7">
    <source>
        <dbReference type="ARBA" id="ARBA00022801"/>
    </source>
</evidence>
<dbReference type="EC" id="3.1.-.-" evidence="9"/>
<dbReference type="PANTHER" id="PTHR46986">
    <property type="entry name" value="ENDORIBONUCLEASE YBEY, CHLOROPLASTIC"/>
    <property type="match status" value="1"/>
</dbReference>
<dbReference type="Pfam" id="PF02130">
    <property type="entry name" value="YbeY"/>
    <property type="match status" value="1"/>
</dbReference>
<evidence type="ECO:0000256" key="2">
    <source>
        <dbReference type="ARBA" id="ARBA00022517"/>
    </source>
</evidence>
<keyword evidence="3 9" id="KW-0698">rRNA processing</keyword>
<dbReference type="GO" id="GO:0004521">
    <property type="term" value="F:RNA endonuclease activity"/>
    <property type="evidence" value="ECO:0007669"/>
    <property type="project" value="UniProtKB-UniRule"/>
</dbReference>
<dbReference type="GO" id="GO:0008270">
    <property type="term" value="F:zinc ion binding"/>
    <property type="evidence" value="ECO:0007669"/>
    <property type="project" value="UniProtKB-UniRule"/>
</dbReference>
<comment type="function">
    <text evidence="9">Single strand-specific metallo-endoribonuclease involved in late-stage 70S ribosome quality control and in maturation of the 3' terminus of the 16S rRNA.</text>
</comment>
<dbReference type="SUPFAM" id="SSF55486">
    <property type="entry name" value="Metalloproteases ('zincins'), catalytic domain"/>
    <property type="match status" value="1"/>
</dbReference>
<keyword evidence="2 9" id="KW-0690">Ribosome biogenesis</keyword>
<evidence type="ECO:0000256" key="3">
    <source>
        <dbReference type="ARBA" id="ARBA00022552"/>
    </source>
</evidence>
<dbReference type="EMBL" id="NNSR01000041">
    <property type="protein sequence ID" value="PKD31218.1"/>
    <property type="molecule type" value="Genomic_DNA"/>
</dbReference>
<dbReference type="InterPro" id="IPR002036">
    <property type="entry name" value="YbeY"/>
</dbReference>
<protein>
    <recommendedName>
        <fullName evidence="9">Endoribonuclease YbeY</fullName>
        <ecNumber evidence="9">3.1.-.-</ecNumber>
    </recommendedName>
</protein>
<keyword evidence="6 9" id="KW-0255">Endonuclease</keyword>
<dbReference type="AlphaFoldDB" id="A0A2N0UWA7"/>
<feature type="binding site" evidence="9">
    <location>
        <position position="136"/>
    </location>
    <ligand>
        <name>Zn(2+)</name>
        <dbReference type="ChEBI" id="CHEBI:29105"/>
        <note>catalytic</note>
    </ligand>
</feature>
<keyword evidence="4 9" id="KW-0540">Nuclease</keyword>
<dbReference type="InterPro" id="IPR023091">
    <property type="entry name" value="MetalPrtase_cat_dom_sf_prd"/>
</dbReference>
<keyword evidence="8 9" id="KW-0862">Zinc</keyword>
<dbReference type="Proteomes" id="UP000233425">
    <property type="component" value="Unassembled WGS sequence"/>
</dbReference>
<dbReference type="Gene3D" id="3.40.390.30">
    <property type="entry name" value="Metalloproteases ('zincins'), catalytic domain"/>
    <property type="match status" value="1"/>
</dbReference>
<evidence type="ECO:0000256" key="1">
    <source>
        <dbReference type="ARBA" id="ARBA00010875"/>
    </source>
</evidence>
<accession>A0A2N0UWA7</accession>
<comment type="caution">
    <text evidence="10">The sequence shown here is derived from an EMBL/GenBank/DDBJ whole genome shotgun (WGS) entry which is preliminary data.</text>
</comment>
<sequence length="171" mass="19326">MAEHNKIRVIITNKQKAVKIPTGIRMLVRRCCNAVLQLEKFEGSAEISVTFTDNEGIKALNKQYRDKDIETDVLSFPMGENGVYDTNPETGAQILGDVVISMEKARDQAELFGHSLQREVGYLTAHSVLHLLGYDHMEKLERVRMREKEELVMEQLGLPASSSYIVDDDMA</sequence>
<dbReference type="GO" id="GO:0005737">
    <property type="term" value="C:cytoplasm"/>
    <property type="evidence" value="ECO:0007669"/>
    <property type="project" value="UniProtKB-SubCell"/>
</dbReference>
<keyword evidence="5 9" id="KW-0479">Metal-binding</keyword>
<gene>
    <name evidence="9 10" type="primary">ybeY</name>
    <name evidence="10" type="ORF">RBATCC27255_00862</name>
</gene>
<reference evidence="10" key="1">
    <citation type="journal article" date="2018" name="Environ. Microbiol.">
        <title>Sporulation capability and amylosome conservation among diverse human colonic and rumen isolates of the keystone starch-degrader Ruminococcus bromii.</title>
        <authorList>
            <person name="Mukhopadhya I."/>
            <person name="Morais S."/>
            <person name="Laverde-Gomez J."/>
            <person name="Sheridan P.O."/>
            <person name="Walker A.W."/>
            <person name="Kelly W."/>
            <person name="Klieve A.V."/>
            <person name="Ouwerkerk D."/>
            <person name="Duncan S.H."/>
            <person name="Louis P."/>
            <person name="Koropatkin N."/>
            <person name="Cockburn D."/>
            <person name="Kibler R."/>
            <person name="Cooper P.J."/>
            <person name="Sandoval C."/>
            <person name="Crost E."/>
            <person name="Juge N."/>
            <person name="Bayer E.A."/>
            <person name="Flint H.J."/>
        </authorList>
    </citation>
    <scope>NUCLEOTIDE SEQUENCE [LARGE SCALE GENOMIC DNA]</scope>
    <source>
        <strain evidence="10">ATCC 27255</strain>
    </source>
</reference>
<evidence type="ECO:0000313" key="11">
    <source>
        <dbReference type="Proteomes" id="UP000233425"/>
    </source>
</evidence>
<dbReference type="GeneID" id="93767811"/>
<name>A0A2N0UWA7_9FIRM</name>
<evidence type="ECO:0000256" key="4">
    <source>
        <dbReference type="ARBA" id="ARBA00022722"/>
    </source>
</evidence>